<keyword evidence="2" id="KW-1185">Reference proteome</keyword>
<dbReference type="EMBL" id="UFUW01000001">
    <property type="protein sequence ID" value="SUX23361.1"/>
    <property type="molecule type" value="Genomic_DNA"/>
</dbReference>
<evidence type="ECO:0000313" key="2">
    <source>
        <dbReference type="Proteomes" id="UP000254572"/>
    </source>
</evidence>
<dbReference type="Proteomes" id="UP000254572">
    <property type="component" value="Unassembled WGS sequence"/>
</dbReference>
<organism evidence="1 2">
    <name type="scientific">Cardiobacterium valvarum</name>
    <dbReference type="NCBI Taxonomy" id="194702"/>
    <lineage>
        <taxon>Bacteria</taxon>
        <taxon>Pseudomonadati</taxon>
        <taxon>Pseudomonadota</taxon>
        <taxon>Gammaproteobacteria</taxon>
        <taxon>Cardiobacteriales</taxon>
        <taxon>Cardiobacteriaceae</taxon>
        <taxon>Cardiobacterium</taxon>
    </lineage>
</organism>
<dbReference type="AlphaFoldDB" id="A0A381E9G4"/>
<protein>
    <submittedName>
        <fullName evidence="1">Uncharacterized protein</fullName>
    </submittedName>
</protein>
<reference evidence="1 2" key="1">
    <citation type="submission" date="2018-06" db="EMBL/GenBank/DDBJ databases">
        <authorList>
            <consortium name="Pathogen Informatics"/>
            <person name="Doyle S."/>
        </authorList>
    </citation>
    <scope>NUCLEOTIDE SEQUENCE [LARGE SCALE GENOMIC DNA]</scope>
    <source>
        <strain evidence="1 2">NCTC13294</strain>
    </source>
</reference>
<sequence>MHCIIGENGNNCGESLTLFTPAESWQVVAKPGYNPDPAAAALTKAKAANTRTNPKGLY</sequence>
<accession>A0A381E9G4</accession>
<name>A0A381E9G4_9GAMM</name>
<proteinExistence type="predicted"/>
<evidence type="ECO:0000313" key="1">
    <source>
        <dbReference type="EMBL" id="SUX23361.1"/>
    </source>
</evidence>
<dbReference type="RefSeq" id="WP_172542274.1">
    <property type="nucleotide sequence ID" value="NZ_JBHLZC010000004.1"/>
</dbReference>
<gene>
    <name evidence="1" type="ORF">NCTC13294_01499</name>
</gene>